<accession>A0A078AGK3</accession>
<dbReference type="InParanoid" id="A0A078AGK3"/>
<evidence type="ECO:0000256" key="1">
    <source>
        <dbReference type="SAM" id="MobiDB-lite"/>
    </source>
</evidence>
<proteinExistence type="predicted"/>
<feature type="region of interest" description="Disordered" evidence="1">
    <location>
        <begin position="1"/>
        <end position="45"/>
    </location>
</feature>
<dbReference type="CDD" id="cd00024">
    <property type="entry name" value="CD_CSD"/>
    <property type="match status" value="1"/>
</dbReference>
<sequence length="210" mass="24999">MNTRLRSQTKKKPNPAQTKKKKQKNDPDDQLYEIESLHGHRTNPKSGQIEYLTKWYRYSAKHNSWLQAENFEGPEARRILMQYIDNSMPKEYADEMYLRECGTRSKITKHLRKQYKTPPDANIPVHMVPDQESLKINEQEEGKADMELSEGTIEVLTKLIEYGEAAEDYSEWDKERMNQEYRDEGEPDWSTMVCESFEEFESERYEEIVE</sequence>
<dbReference type="Pfam" id="PF00385">
    <property type="entry name" value="Chromo"/>
    <property type="match status" value="1"/>
</dbReference>
<evidence type="ECO:0000313" key="4">
    <source>
        <dbReference type="Proteomes" id="UP000039865"/>
    </source>
</evidence>
<dbReference type="InterPro" id="IPR023780">
    <property type="entry name" value="Chromo_domain"/>
</dbReference>
<evidence type="ECO:0000313" key="3">
    <source>
        <dbReference type="EMBL" id="CDW81405.1"/>
    </source>
</evidence>
<dbReference type="InterPro" id="IPR016197">
    <property type="entry name" value="Chromo-like_dom_sf"/>
</dbReference>
<dbReference type="Gene3D" id="2.40.50.40">
    <property type="match status" value="1"/>
</dbReference>
<keyword evidence="4" id="KW-1185">Reference proteome</keyword>
<dbReference type="PROSITE" id="PS50013">
    <property type="entry name" value="CHROMO_2"/>
    <property type="match status" value="1"/>
</dbReference>
<reference evidence="3 4" key="1">
    <citation type="submission" date="2014-06" db="EMBL/GenBank/DDBJ databases">
        <authorList>
            <person name="Swart Estienne"/>
        </authorList>
    </citation>
    <scope>NUCLEOTIDE SEQUENCE [LARGE SCALE GENOMIC DNA]</scope>
    <source>
        <strain evidence="3 4">130c</strain>
    </source>
</reference>
<protein>
    <recommendedName>
        <fullName evidence="2">Chromo domain-containing protein</fullName>
    </recommendedName>
</protein>
<name>A0A078AGK3_STYLE</name>
<organism evidence="3 4">
    <name type="scientific">Stylonychia lemnae</name>
    <name type="common">Ciliate</name>
    <dbReference type="NCBI Taxonomy" id="5949"/>
    <lineage>
        <taxon>Eukaryota</taxon>
        <taxon>Sar</taxon>
        <taxon>Alveolata</taxon>
        <taxon>Ciliophora</taxon>
        <taxon>Intramacronucleata</taxon>
        <taxon>Spirotrichea</taxon>
        <taxon>Stichotrichia</taxon>
        <taxon>Sporadotrichida</taxon>
        <taxon>Oxytrichidae</taxon>
        <taxon>Stylonychinae</taxon>
        <taxon>Stylonychia</taxon>
    </lineage>
</organism>
<gene>
    <name evidence="3" type="primary">Contig10083.g10774</name>
    <name evidence="3" type="ORF">STYLEM_10421</name>
</gene>
<dbReference type="SUPFAM" id="SSF54160">
    <property type="entry name" value="Chromo domain-like"/>
    <property type="match status" value="1"/>
</dbReference>
<dbReference type="InterPro" id="IPR000953">
    <property type="entry name" value="Chromo/chromo_shadow_dom"/>
</dbReference>
<dbReference type="AlphaFoldDB" id="A0A078AGK3"/>
<evidence type="ECO:0000259" key="2">
    <source>
        <dbReference type="PROSITE" id="PS50013"/>
    </source>
</evidence>
<feature type="compositionally biased region" description="Basic residues" evidence="1">
    <location>
        <begin position="7"/>
        <end position="23"/>
    </location>
</feature>
<dbReference type="Proteomes" id="UP000039865">
    <property type="component" value="Unassembled WGS sequence"/>
</dbReference>
<feature type="domain" description="Chromo" evidence="2">
    <location>
        <begin position="32"/>
        <end position="95"/>
    </location>
</feature>
<dbReference type="EMBL" id="CCKQ01009897">
    <property type="protein sequence ID" value="CDW81405.1"/>
    <property type="molecule type" value="Genomic_DNA"/>
</dbReference>